<dbReference type="EMBL" id="CP003364">
    <property type="protein sequence ID" value="AGA26645.1"/>
    <property type="molecule type" value="Genomic_DNA"/>
</dbReference>
<dbReference type="KEGG" id="saci:Sinac_2333"/>
<dbReference type="eggNOG" id="COG2442">
    <property type="taxonomic scope" value="Bacteria"/>
</dbReference>
<dbReference type="InterPro" id="IPR007367">
    <property type="entry name" value="DUF433"/>
</dbReference>
<evidence type="ECO:0008006" key="3">
    <source>
        <dbReference type="Google" id="ProtNLM"/>
    </source>
</evidence>
<organism evidence="1 2">
    <name type="scientific">Singulisphaera acidiphila (strain ATCC BAA-1392 / DSM 18658 / VKM B-2454 / MOB10)</name>
    <dbReference type="NCBI Taxonomy" id="886293"/>
    <lineage>
        <taxon>Bacteria</taxon>
        <taxon>Pseudomonadati</taxon>
        <taxon>Planctomycetota</taxon>
        <taxon>Planctomycetia</taxon>
        <taxon>Isosphaerales</taxon>
        <taxon>Isosphaeraceae</taxon>
        <taxon>Singulisphaera</taxon>
    </lineage>
</organism>
<sequence>MSRVWELVDCRPGVPPSLSNGVKVDQVLDRLEAGETPKHLLEAFHLTPAQLIAALGHAALGDDQGEGIGLIQSPPSRPWLEKVLSDSTWQALLPAAPRPARLALVAGLLQVHDFWEASHEAAQEADDLGERDVSAFWHGIAHRREPDSGNASYWFHRVGRHPLFGPLAASVRPLLASISDRSVADRLLDGNQWNPFGFIAFCRDGKPTSTLAPLARKLQRQELIALLDETAASVGLG</sequence>
<protein>
    <recommendedName>
        <fullName evidence="3">DUF433 domain-containing protein</fullName>
    </recommendedName>
</protein>
<accession>L0DCP3</accession>
<dbReference type="Pfam" id="PF04255">
    <property type="entry name" value="DUF433"/>
    <property type="match status" value="1"/>
</dbReference>
<dbReference type="HOGENOM" id="CLU_1127884_0_0_0"/>
<name>L0DCP3_SINAD</name>
<dbReference type="AlphaFoldDB" id="L0DCP3"/>
<evidence type="ECO:0000313" key="2">
    <source>
        <dbReference type="Proteomes" id="UP000010798"/>
    </source>
</evidence>
<dbReference type="STRING" id="886293.Sinac_2333"/>
<reference evidence="1 2" key="1">
    <citation type="submission" date="2012-02" db="EMBL/GenBank/DDBJ databases">
        <title>Complete sequence of chromosome of Singulisphaera acidiphila DSM 18658.</title>
        <authorList>
            <consortium name="US DOE Joint Genome Institute (JGI-PGF)"/>
            <person name="Lucas S."/>
            <person name="Copeland A."/>
            <person name="Lapidus A."/>
            <person name="Glavina del Rio T."/>
            <person name="Dalin E."/>
            <person name="Tice H."/>
            <person name="Bruce D."/>
            <person name="Goodwin L."/>
            <person name="Pitluck S."/>
            <person name="Peters L."/>
            <person name="Ovchinnikova G."/>
            <person name="Chertkov O."/>
            <person name="Kyrpides N."/>
            <person name="Mavromatis K."/>
            <person name="Ivanova N."/>
            <person name="Brettin T."/>
            <person name="Detter J.C."/>
            <person name="Han C."/>
            <person name="Larimer F."/>
            <person name="Land M."/>
            <person name="Hauser L."/>
            <person name="Markowitz V."/>
            <person name="Cheng J.-F."/>
            <person name="Hugenholtz P."/>
            <person name="Woyke T."/>
            <person name="Wu D."/>
            <person name="Tindall B."/>
            <person name="Pomrenke H."/>
            <person name="Brambilla E."/>
            <person name="Klenk H.-P."/>
            <person name="Eisen J.A."/>
        </authorList>
    </citation>
    <scope>NUCLEOTIDE SEQUENCE [LARGE SCALE GENOMIC DNA]</scope>
    <source>
        <strain evidence="2">ATCC BAA-1392 / DSM 18658 / VKM B-2454 / MOB10</strain>
    </source>
</reference>
<keyword evidence="2" id="KW-1185">Reference proteome</keyword>
<dbReference type="RefSeq" id="WP_015245800.1">
    <property type="nucleotide sequence ID" value="NC_019892.1"/>
</dbReference>
<dbReference type="OrthoDB" id="370799at2"/>
<evidence type="ECO:0000313" key="1">
    <source>
        <dbReference type="EMBL" id="AGA26645.1"/>
    </source>
</evidence>
<gene>
    <name evidence="1" type="ordered locus">Sinac_2333</name>
</gene>
<proteinExistence type="predicted"/>
<dbReference type="Proteomes" id="UP000010798">
    <property type="component" value="Chromosome"/>
</dbReference>